<dbReference type="AlphaFoldDB" id="A0A8R1EGG2"/>
<feature type="signal peptide" evidence="1">
    <location>
        <begin position="1"/>
        <end position="20"/>
    </location>
</feature>
<dbReference type="Proteomes" id="UP000005237">
    <property type="component" value="Unassembled WGS sequence"/>
</dbReference>
<name>A0A8R1EGG2_CAEJA</name>
<feature type="chain" id="PRO_5035939118" description="Galectin" evidence="1">
    <location>
        <begin position="21"/>
        <end position="103"/>
    </location>
</feature>
<evidence type="ECO:0000256" key="1">
    <source>
        <dbReference type="SAM" id="SignalP"/>
    </source>
</evidence>
<keyword evidence="3" id="KW-1185">Reference proteome</keyword>
<organism evidence="2 3">
    <name type="scientific">Caenorhabditis japonica</name>
    <dbReference type="NCBI Taxonomy" id="281687"/>
    <lineage>
        <taxon>Eukaryota</taxon>
        <taxon>Metazoa</taxon>
        <taxon>Ecdysozoa</taxon>
        <taxon>Nematoda</taxon>
        <taxon>Chromadorea</taxon>
        <taxon>Rhabditida</taxon>
        <taxon>Rhabditina</taxon>
        <taxon>Rhabditomorpha</taxon>
        <taxon>Rhabditoidea</taxon>
        <taxon>Rhabditidae</taxon>
        <taxon>Peloderinae</taxon>
        <taxon>Caenorhabditis</taxon>
    </lineage>
</organism>
<evidence type="ECO:0000313" key="3">
    <source>
        <dbReference type="Proteomes" id="UP000005237"/>
    </source>
</evidence>
<proteinExistence type="predicted"/>
<sequence length="103" mass="12172">MLKLFLVLVLVLALLTIADADSFNLYSKDDQYFVNQTVFDQQEREFQLNRFVIVFSIDLRHENAFQVQVCIHRSVCVSSNITVFAWSRTNKWAEFRVLMSQFD</sequence>
<keyword evidence="1" id="KW-0732">Signal</keyword>
<reference evidence="2" key="2">
    <citation type="submission" date="2022-06" db="UniProtKB">
        <authorList>
            <consortium name="EnsemblMetazoa"/>
        </authorList>
    </citation>
    <scope>IDENTIFICATION</scope>
    <source>
        <strain evidence="2">DF5081</strain>
    </source>
</reference>
<evidence type="ECO:0000313" key="2">
    <source>
        <dbReference type="EnsemblMetazoa" id="CJA34555.1"/>
    </source>
</evidence>
<dbReference type="EnsemblMetazoa" id="CJA34555.1">
    <property type="protein sequence ID" value="CJA34555.1"/>
    <property type="gene ID" value="WBGene00210402"/>
</dbReference>
<protein>
    <recommendedName>
        <fullName evidence="4">Galectin</fullName>
    </recommendedName>
</protein>
<evidence type="ECO:0008006" key="4">
    <source>
        <dbReference type="Google" id="ProtNLM"/>
    </source>
</evidence>
<accession>A0A8R1EGG2</accession>
<reference evidence="3" key="1">
    <citation type="submission" date="2010-08" db="EMBL/GenBank/DDBJ databases">
        <authorList>
            <consortium name="Caenorhabditis japonica Sequencing Consortium"/>
            <person name="Wilson R.K."/>
        </authorList>
    </citation>
    <scope>NUCLEOTIDE SEQUENCE [LARGE SCALE GENOMIC DNA]</scope>
    <source>
        <strain evidence="3">DF5081</strain>
    </source>
</reference>